<dbReference type="EMBL" id="JANBUY010000220">
    <property type="protein sequence ID" value="KAJ2861481.1"/>
    <property type="molecule type" value="Genomic_DNA"/>
</dbReference>
<dbReference type="Gene3D" id="1.20.900.10">
    <property type="entry name" value="Dbl homology (DH) domain"/>
    <property type="match status" value="1"/>
</dbReference>
<feature type="compositionally biased region" description="Polar residues" evidence="1">
    <location>
        <begin position="11"/>
        <end position="21"/>
    </location>
</feature>
<dbReference type="GO" id="GO:0005085">
    <property type="term" value="F:guanyl-nucleotide exchange factor activity"/>
    <property type="evidence" value="ECO:0007669"/>
    <property type="project" value="InterPro"/>
</dbReference>
<feature type="region of interest" description="Disordered" evidence="1">
    <location>
        <begin position="719"/>
        <end position="744"/>
    </location>
</feature>
<dbReference type="Proteomes" id="UP001140074">
    <property type="component" value="Unassembled WGS sequence"/>
</dbReference>
<dbReference type="GO" id="GO:0005737">
    <property type="term" value="C:cytoplasm"/>
    <property type="evidence" value="ECO:0007669"/>
    <property type="project" value="TreeGrafter"/>
</dbReference>
<feature type="compositionally biased region" description="Polar residues" evidence="1">
    <location>
        <begin position="218"/>
        <end position="231"/>
    </location>
</feature>
<dbReference type="GO" id="GO:0035556">
    <property type="term" value="P:intracellular signal transduction"/>
    <property type="evidence" value="ECO:0007669"/>
    <property type="project" value="InterPro"/>
</dbReference>
<feature type="compositionally biased region" description="Low complexity" evidence="1">
    <location>
        <begin position="1335"/>
        <end position="1355"/>
    </location>
</feature>
<organism evidence="3 4">
    <name type="scientific">Coemansia aciculifera</name>
    <dbReference type="NCBI Taxonomy" id="417176"/>
    <lineage>
        <taxon>Eukaryota</taxon>
        <taxon>Fungi</taxon>
        <taxon>Fungi incertae sedis</taxon>
        <taxon>Zoopagomycota</taxon>
        <taxon>Kickxellomycotina</taxon>
        <taxon>Kickxellomycetes</taxon>
        <taxon>Kickxellales</taxon>
        <taxon>Kickxellaceae</taxon>
        <taxon>Coemansia</taxon>
    </lineage>
</organism>
<name>A0A9W8IEL3_9FUNG</name>
<comment type="caution">
    <text evidence="3">The sequence shown here is derived from an EMBL/GenBank/DDBJ whole genome shotgun (WGS) entry which is preliminary data.</text>
</comment>
<feature type="region of interest" description="Disordered" evidence="1">
    <location>
        <begin position="1"/>
        <end position="21"/>
    </location>
</feature>
<dbReference type="CDD" id="cd00160">
    <property type="entry name" value="RhoGEF"/>
    <property type="match status" value="1"/>
</dbReference>
<dbReference type="PANTHER" id="PTHR12673">
    <property type="entry name" value="FACIOGENITAL DYSPLASIA PROTEIN"/>
    <property type="match status" value="1"/>
</dbReference>
<dbReference type="SMART" id="SM00325">
    <property type="entry name" value="RhoGEF"/>
    <property type="match status" value="1"/>
</dbReference>
<evidence type="ECO:0000313" key="3">
    <source>
        <dbReference type="EMBL" id="KAJ2861481.1"/>
    </source>
</evidence>
<evidence type="ECO:0000259" key="2">
    <source>
        <dbReference type="PROSITE" id="PS50010"/>
    </source>
</evidence>
<evidence type="ECO:0000313" key="4">
    <source>
        <dbReference type="Proteomes" id="UP001140074"/>
    </source>
</evidence>
<dbReference type="SUPFAM" id="SSF48065">
    <property type="entry name" value="DBL homology domain (DH-domain)"/>
    <property type="match status" value="1"/>
</dbReference>
<dbReference type="InterPro" id="IPR035899">
    <property type="entry name" value="DBL_dom_sf"/>
</dbReference>
<dbReference type="PANTHER" id="PTHR12673:SF159">
    <property type="entry name" value="LD03170P"/>
    <property type="match status" value="1"/>
</dbReference>
<feature type="region of interest" description="Disordered" evidence="1">
    <location>
        <begin position="511"/>
        <end position="556"/>
    </location>
</feature>
<dbReference type="PROSITE" id="PS50010">
    <property type="entry name" value="DH_2"/>
    <property type="match status" value="1"/>
</dbReference>
<feature type="region of interest" description="Disordered" evidence="1">
    <location>
        <begin position="331"/>
        <end position="368"/>
    </location>
</feature>
<feature type="region of interest" description="Disordered" evidence="1">
    <location>
        <begin position="799"/>
        <end position="831"/>
    </location>
</feature>
<reference evidence="3" key="1">
    <citation type="submission" date="2022-07" db="EMBL/GenBank/DDBJ databases">
        <title>Phylogenomic reconstructions and comparative analyses of Kickxellomycotina fungi.</title>
        <authorList>
            <person name="Reynolds N.K."/>
            <person name="Stajich J.E."/>
            <person name="Barry K."/>
            <person name="Grigoriev I.V."/>
            <person name="Crous P."/>
            <person name="Smith M.E."/>
        </authorList>
    </citation>
    <scope>NUCLEOTIDE SEQUENCE</scope>
    <source>
        <strain evidence="3">RSA 476</strain>
    </source>
</reference>
<accession>A0A9W8IEL3</accession>
<dbReference type="InterPro" id="IPR051092">
    <property type="entry name" value="FYVE_RhoGEF_PH"/>
</dbReference>
<proteinExistence type="predicted"/>
<feature type="region of interest" description="Disordered" evidence="1">
    <location>
        <begin position="1171"/>
        <end position="1190"/>
    </location>
</feature>
<dbReference type="InterPro" id="IPR001331">
    <property type="entry name" value="GDS_CDC24_CS"/>
</dbReference>
<protein>
    <recommendedName>
        <fullName evidence="2">DH domain-containing protein</fullName>
    </recommendedName>
</protein>
<feature type="region of interest" description="Disordered" evidence="1">
    <location>
        <begin position="1317"/>
        <end position="1356"/>
    </location>
</feature>
<keyword evidence="4" id="KW-1185">Reference proteome</keyword>
<feature type="domain" description="DH" evidence="2">
    <location>
        <begin position="859"/>
        <end position="1057"/>
    </location>
</feature>
<evidence type="ECO:0000256" key="1">
    <source>
        <dbReference type="SAM" id="MobiDB-lite"/>
    </source>
</evidence>
<gene>
    <name evidence="3" type="ORF">GGH94_004867</name>
</gene>
<dbReference type="InterPro" id="IPR000219">
    <property type="entry name" value="DH_dom"/>
</dbReference>
<feature type="region of interest" description="Disordered" evidence="1">
    <location>
        <begin position="398"/>
        <end position="420"/>
    </location>
</feature>
<feature type="compositionally biased region" description="Low complexity" evidence="1">
    <location>
        <begin position="398"/>
        <end position="407"/>
    </location>
</feature>
<sequence>MAKSKLLTRTPGKQASTSTSSECGREVVAATAASASADLVRPRTAGGEKNILRRLRMGRLFFGLGFGSNPSPGSGFASASVEGASAGTGLNASTFHSSQLLRTSSAHAPATTNDLLLLNSRGEHSPSVNSQALPYLSRQYADSYEPHNMDNRKSRYSLHSRRLSAPDGVDVSRGLSHISLASDLVPASRSSSDSLPGISIVVSSTSDSQRSEGIMRSAPSTQGPTASSSGSRLDIPIRAGPKDAAVSICHPVSLSTGSSSNRCSQSDASYMDSFNTASSGDVVAYQSLKSSASPLPPAHTHYSNDEFIPIPSNAPTPIITPATPQSSDYICASHHHPATSEPGDMTVQPRSPPPRSPAGRSRTPLGVERCVGGDAPLADGQYCDSIASSELLALHSNHAASGSSNNGRSQALSASLEAQRPLSGGRGLRQYIASDAASVHKQRWQQLPAFAIQSLSLPTSPATPSQRVSPLLLPGDESTTQPCPNAPCCDSATVTTTADSGSSVILMGSVKQRGDKKTACQSGNADATRSVAPPPPAAPQVEPSSPEPHADAPRAQAASLELEFWPLPLTAPGDVPAASIQAADQPRTHVYNEHWVRSAPHNSRPKSLHERATHSKQSDYLATESELPPLRISSSIASAKAFLTMIAANQASGPAAGTPDVSKLTVVTSDAKGMFKYGSPGGSMHSPALASAPVAGTADRFGSATEIAGITDSTSHALSAQDMAAAAEGAERDSPQSASPGVVGNRSLRVRSKLASVGIRRASTYVWSRSSVFMRGLASTDELSSCQHLPPTEITLDVTDTATDTPTDPTQVPIDASSIEPRNSRSGSVEVGPTSAELDAAVRSSPVMPLISKSAPAVMRLHATRELVMTEKNFVDNLFVIKKVWMEPVFSSANSPKPIIPYQTARIIFFGIAALHSHASQFYREMDYILGSFERNQTGVEEDDDDGMRIGSLFRTSDRHWNDFIAYVRNYGTAVNCLKQLQEYKPYLRYHEECMAQKRTNRQSLKDLLMLPIQRITRYTLLLKNVLKHTPAVHSDHIELCRAVKNVTHFASIVNECRRKQEEMYRLIEIFRTIELCPALPHSDSRLFIAEFVVRELISRLPIRLLLFSDMIIVTQAPTHAKLDDAGQIDAVTAEWTYHGLAFLDRVEVQNADESTNTLITILSLNRGATATDTQGDCRRSLPSADEPANMTCAPGPCDFGSSSSQNSLSEKSEVAEPFNRVSASRYGSGPGPGTSTHRHNVKTMSEIGPVELSSRRKKMRSRKGILRVNSRDSIPDHIAALSRSTFPSPVPSPALLERSSSRLNCSSYIAPDTVVDRDRDTTYATPQHRPKTASGSSGTSFSSSSQPSSTLHSSNATLAGYANPMLTEPGVPYRPLPSDVTLGGPVVGAVPYMSGRADLAPPKTVQLTLVMQHATSAARKQFVRALKDATAKHAYELEAAATAALDVNSDLSAADSSCDVLNLHPL</sequence>
<feature type="region of interest" description="Disordered" evidence="1">
    <location>
        <begin position="203"/>
        <end position="233"/>
    </location>
</feature>
<feature type="compositionally biased region" description="Basic and acidic residues" evidence="1">
    <location>
        <begin position="607"/>
        <end position="617"/>
    </location>
</feature>
<dbReference type="PROSITE" id="PS00741">
    <property type="entry name" value="DH_1"/>
    <property type="match status" value="1"/>
</dbReference>
<feature type="compositionally biased region" description="Low complexity" evidence="1">
    <location>
        <begin position="799"/>
        <end position="810"/>
    </location>
</feature>
<dbReference type="Pfam" id="PF00621">
    <property type="entry name" value="RhoGEF"/>
    <property type="match status" value="1"/>
</dbReference>
<feature type="region of interest" description="Disordered" evidence="1">
    <location>
        <begin position="597"/>
        <end position="623"/>
    </location>
</feature>
<feature type="region of interest" description="Disordered" evidence="1">
    <location>
        <begin position="1196"/>
        <end position="1217"/>
    </location>
</feature>